<evidence type="ECO:0000256" key="5">
    <source>
        <dbReference type="ARBA" id="ARBA00022764"/>
    </source>
</evidence>
<feature type="transmembrane region" description="Helical" evidence="7">
    <location>
        <begin position="7"/>
        <end position="29"/>
    </location>
</feature>
<dbReference type="AlphaFoldDB" id="A0A1I0VZ21"/>
<dbReference type="GO" id="GO:0016740">
    <property type="term" value="F:transferase activity"/>
    <property type="evidence" value="ECO:0007669"/>
    <property type="project" value="UniProtKB-KW"/>
</dbReference>
<sequence>MNKKAKIYMAIRIIIFLSIIIIPLIFTILKPSDKTIGNEEKVEKPQILSEGKINKDYYKDLDKYFTNSFNTRNELIKLNAVFKYKAFNMMTGDKVIVGKDDWLFLKETTSCYTGDKIYTNEILEDMKRNLMAKEKYLKAQGIELVLTVPPNKNTIYPEYMPEDIKKARENGCIQDFFNYMKSNTDLNVIDLREALKKEKDNNQLYCKRDTHWDHYGAYIAYKEIINEINKKIPKYKTSPKDFKIGKSVGKDKVYDLSSMLLIDGYTDDIITYIENNSPNYEYVINDENEKIIKTVNKDKTLPKAVVFRDSFSASLIPFLSENFSEVTYYWGTRLNFEDVYFNKQVIEENKPDVVIVEMVERYMDNMNLYFE</sequence>
<keyword evidence="7" id="KW-0472">Membrane</keyword>
<keyword evidence="5" id="KW-0574">Periplasm</keyword>
<dbReference type="Pfam" id="PF16822">
    <property type="entry name" value="ALGX"/>
    <property type="match status" value="1"/>
</dbReference>
<dbReference type="InterPro" id="IPR031811">
    <property type="entry name" value="ALGX/ALGJ_SGNH-like"/>
</dbReference>
<keyword evidence="6" id="KW-0016">Alginate biosynthesis</keyword>
<comment type="pathway">
    <text evidence="2">Glycan biosynthesis; alginate biosynthesis.</text>
</comment>
<dbReference type="GO" id="GO:0016787">
    <property type="term" value="F:hydrolase activity"/>
    <property type="evidence" value="ECO:0007669"/>
    <property type="project" value="UniProtKB-KW"/>
</dbReference>
<dbReference type="Proteomes" id="UP000198619">
    <property type="component" value="Unassembled WGS sequence"/>
</dbReference>
<dbReference type="STRING" id="84698.SAMN04488528_1003119"/>
<proteinExistence type="predicted"/>
<evidence type="ECO:0000256" key="3">
    <source>
        <dbReference type="ARBA" id="ARBA00022679"/>
    </source>
</evidence>
<evidence type="ECO:0000256" key="4">
    <source>
        <dbReference type="ARBA" id="ARBA00022729"/>
    </source>
</evidence>
<keyword evidence="7" id="KW-1133">Transmembrane helix</keyword>
<organism evidence="9 10">
    <name type="scientific">Clostridium frigidicarnis</name>
    <dbReference type="NCBI Taxonomy" id="84698"/>
    <lineage>
        <taxon>Bacteria</taxon>
        <taxon>Bacillati</taxon>
        <taxon>Bacillota</taxon>
        <taxon>Clostridia</taxon>
        <taxon>Eubacteriales</taxon>
        <taxon>Clostridiaceae</taxon>
        <taxon>Clostridium</taxon>
    </lineage>
</organism>
<evidence type="ECO:0000256" key="7">
    <source>
        <dbReference type="SAM" id="Phobius"/>
    </source>
</evidence>
<dbReference type="EMBL" id="FOKI01000003">
    <property type="protein sequence ID" value="SFA81297.1"/>
    <property type="molecule type" value="Genomic_DNA"/>
</dbReference>
<dbReference type="GO" id="GO:0042597">
    <property type="term" value="C:periplasmic space"/>
    <property type="evidence" value="ECO:0007669"/>
    <property type="project" value="UniProtKB-SubCell"/>
</dbReference>
<keyword evidence="3 9" id="KW-0808">Transferase</keyword>
<evidence type="ECO:0000313" key="10">
    <source>
        <dbReference type="Proteomes" id="UP000198619"/>
    </source>
</evidence>
<dbReference type="OrthoDB" id="175771at2"/>
<evidence type="ECO:0000313" key="9">
    <source>
        <dbReference type="EMBL" id="SFA81297.1"/>
    </source>
</evidence>
<reference evidence="9 10" key="1">
    <citation type="submission" date="2016-10" db="EMBL/GenBank/DDBJ databases">
        <authorList>
            <person name="de Groot N.N."/>
        </authorList>
    </citation>
    <scope>NUCLEOTIDE SEQUENCE [LARGE SCALE GENOMIC DNA]</scope>
    <source>
        <strain evidence="9 10">DSM 12271</strain>
    </source>
</reference>
<evidence type="ECO:0000259" key="8">
    <source>
        <dbReference type="Pfam" id="PF16822"/>
    </source>
</evidence>
<name>A0A1I0VZ21_9CLOT</name>
<keyword evidence="7" id="KW-0812">Transmembrane</keyword>
<protein>
    <submittedName>
        <fullName evidence="9">SGNH hydrolase-like domain-containing protein, acetyltransferase AlgX</fullName>
    </submittedName>
</protein>
<keyword evidence="10" id="KW-1185">Reference proteome</keyword>
<keyword evidence="4" id="KW-0732">Signal</keyword>
<dbReference type="Gene3D" id="3.40.50.1110">
    <property type="entry name" value="SGNH hydrolase"/>
    <property type="match status" value="1"/>
</dbReference>
<keyword evidence="9" id="KW-0378">Hydrolase</keyword>
<evidence type="ECO:0000256" key="6">
    <source>
        <dbReference type="ARBA" id="ARBA00022841"/>
    </source>
</evidence>
<gene>
    <name evidence="9" type="ORF">SAMN04488528_1003119</name>
</gene>
<evidence type="ECO:0000256" key="2">
    <source>
        <dbReference type="ARBA" id="ARBA00005182"/>
    </source>
</evidence>
<accession>A0A1I0VZ21</accession>
<evidence type="ECO:0000256" key="1">
    <source>
        <dbReference type="ARBA" id="ARBA00004418"/>
    </source>
</evidence>
<dbReference type="InterPro" id="IPR036514">
    <property type="entry name" value="SGNH_hydro_sf"/>
</dbReference>
<comment type="subcellular location">
    <subcellularLocation>
        <location evidence="1">Periplasm</location>
    </subcellularLocation>
</comment>
<dbReference type="UniPathway" id="UPA00286"/>
<feature type="domain" description="AlgX/AlgJ SGNH hydrolase-like" evidence="8">
    <location>
        <begin position="95"/>
        <end position="359"/>
    </location>
</feature>
<dbReference type="GO" id="GO:0042121">
    <property type="term" value="P:alginic acid biosynthetic process"/>
    <property type="evidence" value="ECO:0007669"/>
    <property type="project" value="UniProtKB-UniPathway"/>
</dbReference>
<dbReference type="RefSeq" id="WP_090038674.1">
    <property type="nucleotide sequence ID" value="NZ_FOKI01000003.1"/>
</dbReference>
<dbReference type="SUPFAM" id="SSF52266">
    <property type="entry name" value="SGNH hydrolase"/>
    <property type="match status" value="1"/>
</dbReference>